<name>A0A1B6VFZ6_9PROT</name>
<sequence>MSARLAVPGEIVHEEAQQSSVLIGDRMQLGIHTAFGATDQAAWPPFFSRRLEAVRCALRYVASIMMV</sequence>
<gene>
    <name evidence="1" type="ORF">A0123_03247</name>
</gene>
<evidence type="ECO:0000313" key="2">
    <source>
        <dbReference type="Proteomes" id="UP000077786"/>
    </source>
</evidence>
<reference evidence="1 2" key="1">
    <citation type="submission" date="2016-03" db="EMBL/GenBank/DDBJ databases">
        <title>Draft genome sequence of Gluconobacter cerinus strain CECT 9110.</title>
        <authorList>
            <person name="Sainz F."/>
            <person name="Mas A."/>
            <person name="Torija M.J."/>
        </authorList>
    </citation>
    <scope>NUCLEOTIDE SEQUENCE [LARGE SCALE GENOMIC DNA]</scope>
    <source>
        <strain evidence="1 2">CECT 9110</strain>
    </source>
</reference>
<organism evidence="1 2">
    <name type="scientific">Gluconobacter cerinus</name>
    <dbReference type="NCBI Taxonomy" id="38307"/>
    <lineage>
        <taxon>Bacteria</taxon>
        <taxon>Pseudomonadati</taxon>
        <taxon>Pseudomonadota</taxon>
        <taxon>Alphaproteobacteria</taxon>
        <taxon>Acetobacterales</taxon>
        <taxon>Acetobacteraceae</taxon>
        <taxon>Gluconobacter</taxon>
    </lineage>
</organism>
<comment type="caution">
    <text evidence="1">The sequence shown here is derived from an EMBL/GenBank/DDBJ whole genome shotgun (WGS) entry which is preliminary data.</text>
</comment>
<proteinExistence type="predicted"/>
<evidence type="ECO:0000313" key="1">
    <source>
        <dbReference type="EMBL" id="OAJ66120.1"/>
    </source>
</evidence>
<dbReference type="AlphaFoldDB" id="A0A1B6VFZ6"/>
<dbReference type="Proteomes" id="UP000077786">
    <property type="component" value="Unassembled WGS sequence"/>
</dbReference>
<protein>
    <submittedName>
        <fullName evidence="1">Uncharacterized protein</fullName>
    </submittedName>
</protein>
<accession>A0A1B6VFZ6</accession>
<dbReference type="EMBL" id="LUTU01000021">
    <property type="protein sequence ID" value="OAJ66120.1"/>
    <property type="molecule type" value="Genomic_DNA"/>
</dbReference>